<evidence type="ECO:0000256" key="6">
    <source>
        <dbReference type="ARBA" id="ARBA00022676"/>
    </source>
</evidence>
<dbReference type="PANTHER" id="PTHR32282">
    <property type="entry name" value="BINDING PROTEIN TRANSPEPTIDASE, PUTATIVE-RELATED"/>
    <property type="match status" value="1"/>
</dbReference>
<keyword evidence="4" id="KW-0121">Carboxypeptidase</keyword>
<feature type="domain" description="Glycosyl transferase family 51" evidence="13">
    <location>
        <begin position="45"/>
        <end position="220"/>
    </location>
</feature>
<evidence type="ECO:0000256" key="11">
    <source>
        <dbReference type="ARBA" id="ARBA00049902"/>
    </source>
</evidence>
<dbReference type="EC" id="2.4.99.28" evidence="10"/>
<dbReference type="OrthoDB" id="9766909at2"/>
<comment type="similarity">
    <text evidence="3">In the N-terminal section; belongs to the glycosyltransferase 51 family.</text>
</comment>
<dbReference type="Pfam" id="PF00912">
    <property type="entry name" value="Transgly"/>
    <property type="match status" value="1"/>
</dbReference>
<evidence type="ECO:0000256" key="2">
    <source>
        <dbReference type="ARBA" id="ARBA00007090"/>
    </source>
</evidence>
<accession>A0A2P8EVF4</accession>
<feature type="domain" description="Penicillin-binding protein transpeptidase" evidence="12">
    <location>
        <begin position="325"/>
        <end position="513"/>
    </location>
</feature>
<dbReference type="GO" id="GO:0009252">
    <property type="term" value="P:peptidoglycan biosynthetic process"/>
    <property type="evidence" value="ECO:0007669"/>
    <property type="project" value="UniProtKB-UniPathway"/>
</dbReference>
<evidence type="ECO:0000256" key="8">
    <source>
        <dbReference type="ARBA" id="ARBA00022801"/>
    </source>
</evidence>
<proteinExistence type="inferred from homology"/>
<evidence type="ECO:0000259" key="13">
    <source>
        <dbReference type="Pfam" id="PF00912"/>
    </source>
</evidence>
<dbReference type="Proteomes" id="UP000242133">
    <property type="component" value="Unassembled WGS sequence"/>
</dbReference>
<evidence type="ECO:0000256" key="4">
    <source>
        <dbReference type="ARBA" id="ARBA00022645"/>
    </source>
</evidence>
<dbReference type="InterPro" id="IPR001264">
    <property type="entry name" value="Glyco_trans_51"/>
</dbReference>
<dbReference type="GO" id="GO:0008955">
    <property type="term" value="F:peptidoglycan glycosyltransferase activity"/>
    <property type="evidence" value="ECO:0007669"/>
    <property type="project" value="UniProtKB-EC"/>
</dbReference>
<comment type="similarity">
    <text evidence="2">In the C-terminal section; belongs to the transpeptidase family.</text>
</comment>
<dbReference type="SUPFAM" id="SSF56601">
    <property type="entry name" value="beta-lactamase/transpeptidase-like"/>
    <property type="match status" value="1"/>
</dbReference>
<dbReference type="GO" id="GO:0030288">
    <property type="term" value="C:outer membrane-bounded periplasmic space"/>
    <property type="evidence" value="ECO:0007669"/>
    <property type="project" value="TreeGrafter"/>
</dbReference>
<comment type="catalytic activity">
    <reaction evidence="11">
        <text>[GlcNAc-(1-&gt;4)-Mur2Ac(oyl-L-Ala-gamma-D-Glu-L-Lys-D-Ala-D-Ala)](n)-di-trans,octa-cis-undecaprenyl diphosphate + beta-D-GlcNAc-(1-&gt;4)-Mur2Ac(oyl-L-Ala-gamma-D-Glu-L-Lys-D-Ala-D-Ala)-di-trans,octa-cis-undecaprenyl diphosphate = [GlcNAc-(1-&gt;4)-Mur2Ac(oyl-L-Ala-gamma-D-Glu-L-Lys-D-Ala-D-Ala)](n+1)-di-trans,octa-cis-undecaprenyl diphosphate + di-trans,octa-cis-undecaprenyl diphosphate + H(+)</text>
        <dbReference type="Rhea" id="RHEA:23708"/>
        <dbReference type="Rhea" id="RHEA-COMP:9602"/>
        <dbReference type="Rhea" id="RHEA-COMP:9603"/>
        <dbReference type="ChEBI" id="CHEBI:15378"/>
        <dbReference type="ChEBI" id="CHEBI:58405"/>
        <dbReference type="ChEBI" id="CHEBI:60033"/>
        <dbReference type="ChEBI" id="CHEBI:78435"/>
        <dbReference type="EC" id="2.4.99.28"/>
    </reaction>
</comment>
<comment type="caution">
    <text evidence="15">The sequence shown here is derived from an EMBL/GenBank/DDBJ whole genome shotgun (WGS) entry which is preliminary data.</text>
</comment>
<dbReference type="Pfam" id="PF06832">
    <property type="entry name" value="BiPBP_C"/>
    <property type="match status" value="1"/>
</dbReference>
<evidence type="ECO:0000256" key="3">
    <source>
        <dbReference type="ARBA" id="ARBA00007739"/>
    </source>
</evidence>
<keyword evidence="8" id="KW-0378">Hydrolase</keyword>
<dbReference type="InterPro" id="IPR036950">
    <property type="entry name" value="PBP_transglycosylase"/>
</dbReference>
<sequence>MRKTATWLSALVVLTAALAWVLDRAFPLPQPVAPGVRVLAEDGTLLRAFPAADQTWRYPITPAQVAPVYREVLLAYEDRAFYYHPGINPLAIARAGWQNLKAGAVVSGGSTLSMQVAGLLDPYPRTLTGKARQALRTLQLEWHYSKDEILELYLNLAPFGGMLSGVEAASRHYFGKPAAQLSDAEAALLTVLPQRPSEWRPDRYPQRARRARDKVLRRMQALELWSEARVAAALHEPVAALPPEPPMLAPLLARRLQQQCPGCTDIHTLIDAGVQRQLQAVVERYRGRLGPRQSMAVMVVRNADLAVQGYVGAARFGDMTSHGHIDMTRAVRSPGSTLKPFAYAMALDQGLIHSHSLLLDTPRYGLRYRPHNFTGGFAGPVSATAALQRSLNLPVVQLVEHLGPQRWVSALLNAGLQLEGAGVQQPSSAVVLGGVGSTLESLVGTYTALAREGLAGSPRLQPHEPQQRRWLMSPGAAWISWRMLAHNPWRALSQVGETPWVLAWKTGTSYGYRDAWALGVSPQWTIGVWVGRPDGSPSPGDFGRQTAAPLLFRVHELLAQDQQELPQPASVTQAKICWPLGTAVQQTDNTAANCQQSHLAWLLNATAPRTLQQTTMLSQPPLLRSVWVDAETGRAVAPGCAQTGQMLEQSHIELWPQPAEPWLKPEWRRAQRLPQPADDCTRGRTGREVIMITGIEAGSHLQLPPGRTVLDVDLRVQGATGLLNWYLNGEPLAEQSGQRLSLQLRNSGDYRLSVVDRAGNTDSITFSFQRGSQPAAATN</sequence>
<keyword evidence="16" id="KW-1185">Reference proteome</keyword>
<evidence type="ECO:0000256" key="5">
    <source>
        <dbReference type="ARBA" id="ARBA00022670"/>
    </source>
</evidence>
<evidence type="ECO:0000259" key="14">
    <source>
        <dbReference type="Pfam" id="PF06832"/>
    </source>
</evidence>
<comment type="pathway">
    <text evidence="1">Cell wall biogenesis; peptidoglycan biosynthesis.</text>
</comment>
<keyword evidence="9" id="KW-0511">Multifunctional enzyme</keyword>
<evidence type="ECO:0000256" key="1">
    <source>
        <dbReference type="ARBA" id="ARBA00004752"/>
    </source>
</evidence>
<evidence type="ECO:0000256" key="9">
    <source>
        <dbReference type="ARBA" id="ARBA00023268"/>
    </source>
</evidence>
<dbReference type="Gene3D" id="3.40.710.10">
    <property type="entry name" value="DD-peptidase/beta-lactamase superfamily"/>
    <property type="match status" value="1"/>
</dbReference>
<dbReference type="GO" id="GO:0004180">
    <property type="term" value="F:carboxypeptidase activity"/>
    <property type="evidence" value="ECO:0007669"/>
    <property type="project" value="UniProtKB-KW"/>
</dbReference>
<evidence type="ECO:0000313" key="16">
    <source>
        <dbReference type="Proteomes" id="UP000242133"/>
    </source>
</evidence>
<dbReference type="GO" id="GO:0008658">
    <property type="term" value="F:penicillin binding"/>
    <property type="evidence" value="ECO:0007669"/>
    <property type="project" value="InterPro"/>
</dbReference>
<dbReference type="InterPro" id="IPR011815">
    <property type="entry name" value="PBP_1c"/>
</dbReference>
<dbReference type="InterPro" id="IPR050396">
    <property type="entry name" value="Glycosyltr_51/Transpeptidase"/>
</dbReference>
<dbReference type="NCBIfam" id="TIGR02073">
    <property type="entry name" value="PBP_1c"/>
    <property type="match status" value="1"/>
</dbReference>
<keyword evidence="6" id="KW-0328">Glycosyltransferase</keyword>
<dbReference type="InterPro" id="IPR009647">
    <property type="entry name" value="PBP_C"/>
</dbReference>
<dbReference type="InterPro" id="IPR001460">
    <property type="entry name" value="PCN-bd_Tpept"/>
</dbReference>
<gene>
    <name evidence="15" type="ORF">CLV44_11263</name>
</gene>
<dbReference type="PANTHER" id="PTHR32282:SF15">
    <property type="entry name" value="PENICILLIN-BINDING PROTEIN 1C"/>
    <property type="match status" value="1"/>
</dbReference>
<protein>
    <recommendedName>
        <fullName evidence="10">peptidoglycan glycosyltransferase</fullName>
        <ecNumber evidence="10">2.4.99.28</ecNumber>
    </recommendedName>
</protein>
<feature type="domain" description="Penicillin-binding C-terminal" evidence="14">
    <location>
        <begin position="686"/>
        <end position="766"/>
    </location>
</feature>
<reference evidence="15 16" key="1">
    <citation type="submission" date="2018-03" db="EMBL/GenBank/DDBJ databases">
        <title>Genomic Encyclopedia of Archaeal and Bacterial Type Strains, Phase II (KMG-II): from individual species to whole genera.</title>
        <authorList>
            <person name="Goeker M."/>
        </authorList>
    </citation>
    <scope>NUCLEOTIDE SEQUENCE [LARGE SCALE GENOMIC DNA]</scope>
    <source>
        <strain evidence="15 16">DSM 17586</strain>
    </source>
</reference>
<name>A0A2P8EVF4_9GAMM</name>
<dbReference type="GO" id="GO:0006508">
    <property type="term" value="P:proteolysis"/>
    <property type="evidence" value="ECO:0007669"/>
    <property type="project" value="UniProtKB-KW"/>
</dbReference>
<evidence type="ECO:0000256" key="10">
    <source>
        <dbReference type="ARBA" id="ARBA00044770"/>
    </source>
</evidence>
<dbReference type="Pfam" id="PF00905">
    <property type="entry name" value="Transpeptidase"/>
    <property type="match status" value="1"/>
</dbReference>
<evidence type="ECO:0000313" key="15">
    <source>
        <dbReference type="EMBL" id="PSL13428.1"/>
    </source>
</evidence>
<keyword evidence="5" id="KW-0645">Protease</keyword>
<dbReference type="InterPro" id="IPR012338">
    <property type="entry name" value="Beta-lactam/transpept-like"/>
</dbReference>
<keyword evidence="7" id="KW-0808">Transferase</keyword>
<organism evidence="15 16">
    <name type="scientific">Marinobacterium halophilum</name>
    <dbReference type="NCBI Taxonomy" id="267374"/>
    <lineage>
        <taxon>Bacteria</taxon>
        <taxon>Pseudomonadati</taxon>
        <taxon>Pseudomonadota</taxon>
        <taxon>Gammaproteobacteria</taxon>
        <taxon>Oceanospirillales</taxon>
        <taxon>Oceanospirillaceae</taxon>
        <taxon>Marinobacterium</taxon>
    </lineage>
</organism>
<dbReference type="AlphaFoldDB" id="A0A2P8EVF4"/>
<dbReference type="RefSeq" id="WP_106591913.1">
    <property type="nucleotide sequence ID" value="NZ_PYGI01000012.1"/>
</dbReference>
<dbReference type="InterPro" id="IPR023346">
    <property type="entry name" value="Lysozyme-like_dom_sf"/>
</dbReference>
<evidence type="ECO:0000256" key="7">
    <source>
        <dbReference type="ARBA" id="ARBA00022679"/>
    </source>
</evidence>
<dbReference type="UniPathway" id="UPA00219"/>
<dbReference type="SUPFAM" id="SSF53955">
    <property type="entry name" value="Lysozyme-like"/>
    <property type="match status" value="1"/>
</dbReference>
<evidence type="ECO:0000259" key="12">
    <source>
        <dbReference type="Pfam" id="PF00905"/>
    </source>
</evidence>
<dbReference type="Gene3D" id="1.10.3810.10">
    <property type="entry name" value="Biosynthetic peptidoglycan transglycosylase-like"/>
    <property type="match status" value="1"/>
</dbReference>
<dbReference type="EMBL" id="PYGI01000012">
    <property type="protein sequence ID" value="PSL13428.1"/>
    <property type="molecule type" value="Genomic_DNA"/>
</dbReference>